<reference evidence="1 2" key="1">
    <citation type="submission" date="2011-01" db="EMBL/GenBank/DDBJ databases">
        <title>Whole genome sequence of Amphibacillus xylinus NBRC 15112.</title>
        <authorList>
            <person name="Nakazawa H."/>
            <person name="Katano Y."/>
            <person name="Nakamura S."/>
            <person name="Sasagawa M."/>
            <person name="Fukada J."/>
            <person name="Arai T."/>
            <person name="Sasakura N."/>
            <person name="Mochizuki D."/>
            <person name="Hosoyama A."/>
            <person name="Harada K."/>
            <person name="Horikawa H."/>
            <person name="Kato Y."/>
            <person name="Harada T."/>
            <person name="Sasaki K."/>
            <person name="Sekiguchi M."/>
            <person name="Hodoyama M."/>
            <person name="Nishiko R."/>
            <person name="Narita H."/>
            <person name="Hanamaki A."/>
            <person name="Hata C."/>
            <person name="Konno Y."/>
            <person name="Niimura Y."/>
            <person name="Yamazaki S."/>
            <person name="Fujita N."/>
        </authorList>
    </citation>
    <scope>NUCLEOTIDE SEQUENCE [LARGE SCALE GENOMIC DNA]</scope>
    <source>
        <strain evidence="2">ATCC 51415 / DSM 6626 / JCM 7361 / LMG 17667 / NBRC 15112 / Ep01</strain>
    </source>
</reference>
<dbReference type="PATRIC" id="fig|698758.3.peg.246"/>
<dbReference type="Gene3D" id="1.20.120.330">
    <property type="entry name" value="Nucleotidyltransferases domain 2"/>
    <property type="match status" value="1"/>
</dbReference>
<accession>K0J1M0</accession>
<organism evidence="1 2">
    <name type="scientific">Amphibacillus xylanus (strain ATCC 51415 / DSM 6626 / JCM 7361 / LMG 17667 / NBRC 15112 / Ep01)</name>
    <dbReference type="NCBI Taxonomy" id="698758"/>
    <lineage>
        <taxon>Bacteria</taxon>
        <taxon>Bacillati</taxon>
        <taxon>Bacillota</taxon>
        <taxon>Bacilli</taxon>
        <taxon>Bacillales</taxon>
        <taxon>Bacillaceae</taxon>
        <taxon>Amphibacillus</taxon>
    </lineage>
</organism>
<keyword evidence="1" id="KW-0548">Nucleotidyltransferase</keyword>
<sequence>MRTEKEMYDLVLNFAKNDQRVRAVGLNGSRTNPNAPRDIFQDYDVVYLVTEMESFLNQPDWIAVFGERLIMQTPEDMTLFPSELRTRYSYLMLFSDGNRIDLTLVPVEEADQYVNEDKLTKILLDKDEIFPELPEPTDQDYWVKQPTSQKYLDCCNEFWWITTYIAKGLWRREILYALDHLNRYGRPMLYQMLEWQVGIETDFSVSIGKSEKYLERYLEAGNWERLLTTFPNASYESVWQALFNLIDLFRDTATCVANHFEYQYPKDWDQNISTYLSQIKKLPHTATTFS</sequence>
<dbReference type="InterPro" id="IPR007530">
    <property type="entry name" value="Aminoglycoside_adenylylTfrase"/>
</dbReference>
<proteinExistence type="predicted"/>
<dbReference type="Proteomes" id="UP000006294">
    <property type="component" value="Chromosome"/>
</dbReference>
<evidence type="ECO:0000313" key="1">
    <source>
        <dbReference type="EMBL" id="BAM46376.1"/>
    </source>
</evidence>
<dbReference type="GO" id="GO:0016779">
    <property type="term" value="F:nucleotidyltransferase activity"/>
    <property type="evidence" value="ECO:0007669"/>
    <property type="project" value="UniProtKB-KW"/>
</dbReference>
<dbReference type="EMBL" id="AP012050">
    <property type="protein sequence ID" value="BAM46376.1"/>
    <property type="molecule type" value="Genomic_DNA"/>
</dbReference>
<dbReference type="OrthoDB" id="9776406at2"/>
<dbReference type="KEGG" id="axl:AXY_02440"/>
<dbReference type="SUPFAM" id="SSF81631">
    <property type="entry name" value="PAP/OAS1 substrate-binding domain"/>
    <property type="match status" value="1"/>
</dbReference>
<dbReference type="Pfam" id="PF04439">
    <property type="entry name" value="Adenyl_transf"/>
    <property type="match status" value="1"/>
</dbReference>
<dbReference type="eggNOG" id="ENOG502Z7S1">
    <property type="taxonomic scope" value="Bacteria"/>
</dbReference>
<name>K0J1M0_AMPXN</name>
<protein>
    <submittedName>
        <fullName evidence="1">Aminoglycoside adenylyltransferase</fullName>
        <ecNumber evidence="1">2.7.7.-</ecNumber>
    </submittedName>
</protein>
<evidence type="ECO:0000313" key="2">
    <source>
        <dbReference type="Proteomes" id="UP000006294"/>
    </source>
</evidence>
<keyword evidence="2" id="KW-1185">Reference proteome</keyword>
<dbReference type="HOGENOM" id="CLU_076578_1_0_9"/>
<dbReference type="SUPFAM" id="SSF81301">
    <property type="entry name" value="Nucleotidyltransferase"/>
    <property type="match status" value="1"/>
</dbReference>
<dbReference type="EC" id="2.7.7.-" evidence="1"/>
<gene>
    <name evidence="1" type="ordered locus">AXY_02440</name>
</gene>
<dbReference type="AlphaFoldDB" id="K0J1M0"/>
<dbReference type="RefSeq" id="WP_015008982.1">
    <property type="nucleotide sequence ID" value="NC_018704.1"/>
</dbReference>
<dbReference type="Gene3D" id="3.30.460.10">
    <property type="entry name" value="Beta Polymerase, domain 2"/>
    <property type="match status" value="1"/>
</dbReference>
<dbReference type="InterPro" id="IPR043519">
    <property type="entry name" value="NT_sf"/>
</dbReference>
<dbReference type="PIRSF" id="PIRSF000812">
    <property type="entry name" value="AAD"/>
    <property type="match status" value="1"/>
</dbReference>
<keyword evidence="1" id="KW-0808">Transferase</keyword>